<dbReference type="Pfam" id="PF03551">
    <property type="entry name" value="PadR"/>
    <property type="match status" value="1"/>
</dbReference>
<name>Q9HJA9_THEAC</name>
<dbReference type="AlphaFoldDB" id="Q9HJA9"/>
<keyword evidence="3" id="KW-1185">Reference proteome</keyword>
<sequence length="258" mass="29973">MCVRVYEARHHHLSCCIYDLVTCRTSRANISDGVALELHISMEYPATFILRYDQRVLYESAHAGLFVIPYLNLLSSRNSVQMIRMKHLYADHICRFRPMDRYAIKALVLLSKKPRTLYQMSKEISTGVQVSHGTLMPMIRKLLQERYIDFETRGREKVYHLTERGSRFVESLGKIEEDVKQNLISRTMGDAFFYLNLLSKNDTSEAIKSAIQILLPAIIAQVEYAFRMLMEGHREEVEGVARDLLRKYGEIDDEQSLS</sequence>
<dbReference type="EMBL" id="AL445066">
    <property type="protein sequence ID" value="CAC12189.1"/>
    <property type="molecule type" value="Genomic_DNA"/>
</dbReference>
<evidence type="ECO:0000259" key="1">
    <source>
        <dbReference type="Pfam" id="PF03551"/>
    </source>
</evidence>
<dbReference type="InterPro" id="IPR036390">
    <property type="entry name" value="WH_DNA-bd_sf"/>
</dbReference>
<dbReference type="Proteomes" id="UP000001024">
    <property type="component" value="Chromosome"/>
</dbReference>
<dbReference type="KEGG" id="tac:Ta1061"/>
<evidence type="ECO:0000313" key="2">
    <source>
        <dbReference type="EMBL" id="CAC12189.1"/>
    </source>
</evidence>
<accession>Q9HJA9</accession>
<gene>
    <name evidence="2" type="ordered locus">Ta1061</name>
</gene>
<dbReference type="HOGENOM" id="CLU_1076135_0_0_2"/>
<dbReference type="InterPro" id="IPR036388">
    <property type="entry name" value="WH-like_DNA-bd_sf"/>
</dbReference>
<proteinExistence type="predicted"/>
<dbReference type="eggNOG" id="arCOG00007">
    <property type="taxonomic scope" value="Archaea"/>
</dbReference>
<dbReference type="InterPro" id="IPR005149">
    <property type="entry name" value="Tscrpt_reg_PadR_N"/>
</dbReference>
<feature type="domain" description="Transcription regulator PadR N-terminal" evidence="1">
    <location>
        <begin position="107"/>
        <end position="169"/>
    </location>
</feature>
<evidence type="ECO:0000313" key="3">
    <source>
        <dbReference type="Proteomes" id="UP000001024"/>
    </source>
</evidence>
<dbReference type="SUPFAM" id="SSF46785">
    <property type="entry name" value="Winged helix' DNA-binding domain"/>
    <property type="match status" value="1"/>
</dbReference>
<organism evidence="2 3">
    <name type="scientific">Thermoplasma acidophilum (strain ATCC 25905 / DSM 1728 / JCM 9062 / NBRC 15155 / AMRC-C165)</name>
    <dbReference type="NCBI Taxonomy" id="273075"/>
    <lineage>
        <taxon>Archaea</taxon>
        <taxon>Methanobacteriati</taxon>
        <taxon>Thermoplasmatota</taxon>
        <taxon>Thermoplasmata</taxon>
        <taxon>Thermoplasmatales</taxon>
        <taxon>Thermoplasmataceae</taxon>
        <taxon>Thermoplasma</taxon>
    </lineage>
</organism>
<dbReference type="InParanoid" id="Q9HJA9"/>
<dbReference type="STRING" id="273075.gene:9572281"/>
<reference evidence="2 3" key="1">
    <citation type="journal article" date="2000" name="Nature">
        <title>The genome sequence of the thermoacidophilic scavenger Thermoplasma acidophilum.</title>
        <authorList>
            <person name="Ruepp A."/>
            <person name="Graml W."/>
            <person name="Santos-Martinez M.L."/>
            <person name="Koretke K.K."/>
            <person name="Volker C."/>
            <person name="Mewes H.W."/>
            <person name="Frishman D."/>
            <person name="Stocker S."/>
            <person name="Lupas A.N."/>
            <person name="Baumeister W."/>
        </authorList>
    </citation>
    <scope>NUCLEOTIDE SEQUENCE [LARGE SCALE GENOMIC DNA]</scope>
    <source>
        <strain evidence="3">ATCC 25905 / DSM 1728 / JCM 9062 / NBRC 15155 / AMRC-C165</strain>
    </source>
</reference>
<dbReference type="Gene3D" id="1.10.10.10">
    <property type="entry name" value="Winged helix-like DNA-binding domain superfamily/Winged helix DNA-binding domain"/>
    <property type="match status" value="1"/>
</dbReference>
<dbReference type="EnsemblBacteria" id="CAC12189">
    <property type="protein sequence ID" value="CAC12189"/>
    <property type="gene ID" value="CAC12189"/>
</dbReference>
<protein>
    <recommendedName>
        <fullName evidence="1">Transcription regulator PadR N-terminal domain-containing protein</fullName>
    </recommendedName>
</protein>
<dbReference type="PaxDb" id="273075-Ta1061m"/>